<dbReference type="EMBL" id="HAEG01014380">
    <property type="protein sequence ID" value="SBR97442.1"/>
    <property type="molecule type" value="Transcribed_RNA"/>
</dbReference>
<name>A0A1A8QVA5_9TELE</name>
<dbReference type="AlphaFoldDB" id="A0A1A8QVA5"/>
<organism evidence="1">
    <name type="scientific">Nothobranchius pienaari</name>
    <dbReference type="NCBI Taxonomy" id="704102"/>
    <lineage>
        <taxon>Eukaryota</taxon>
        <taxon>Metazoa</taxon>
        <taxon>Chordata</taxon>
        <taxon>Craniata</taxon>
        <taxon>Vertebrata</taxon>
        <taxon>Euteleostomi</taxon>
        <taxon>Actinopterygii</taxon>
        <taxon>Neopterygii</taxon>
        <taxon>Teleostei</taxon>
        <taxon>Neoteleostei</taxon>
        <taxon>Acanthomorphata</taxon>
        <taxon>Ovalentaria</taxon>
        <taxon>Atherinomorphae</taxon>
        <taxon>Cyprinodontiformes</taxon>
        <taxon>Nothobranchiidae</taxon>
        <taxon>Nothobranchius</taxon>
    </lineage>
</organism>
<accession>A0A1A8QVA5</accession>
<evidence type="ECO:0000313" key="1">
    <source>
        <dbReference type="EMBL" id="SBR97442.1"/>
    </source>
</evidence>
<gene>
    <name evidence="1" type="primary">Nfu_g_1_025587</name>
</gene>
<feature type="non-terminal residue" evidence="1">
    <location>
        <position position="61"/>
    </location>
</feature>
<reference evidence="1" key="1">
    <citation type="submission" date="2016-05" db="EMBL/GenBank/DDBJ databases">
        <authorList>
            <person name="Lavstsen T."/>
            <person name="Jespersen J.S."/>
        </authorList>
    </citation>
    <scope>NUCLEOTIDE SEQUENCE</scope>
    <source>
        <tissue evidence="1">Brain</tissue>
    </source>
</reference>
<reference evidence="1" key="2">
    <citation type="submission" date="2016-06" db="EMBL/GenBank/DDBJ databases">
        <title>The genome of a short-lived fish provides insights into sex chromosome evolution and the genetic control of aging.</title>
        <authorList>
            <person name="Reichwald K."/>
            <person name="Felder M."/>
            <person name="Petzold A."/>
            <person name="Koch P."/>
            <person name="Groth M."/>
            <person name="Platzer M."/>
        </authorList>
    </citation>
    <scope>NUCLEOTIDE SEQUENCE</scope>
    <source>
        <tissue evidence="1">Brain</tissue>
    </source>
</reference>
<protein>
    <submittedName>
        <fullName evidence="1">Uncharacterized protein</fullName>
    </submittedName>
</protein>
<sequence length="61" mass="6802">ITCNLIHYTVQFVRNTTLRAICALNEVKFPQSSSLVEKNNGTIKADLENVWKKQKGPGLNG</sequence>
<proteinExistence type="predicted"/>
<feature type="non-terminal residue" evidence="1">
    <location>
        <position position="1"/>
    </location>
</feature>